<organism evidence="3 4">
    <name type="scientific">Nannocystis pusilla</name>
    <dbReference type="NCBI Taxonomy" id="889268"/>
    <lineage>
        <taxon>Bacteria</taxon>
        <taxon>Pseudomonadati</taxon>
        <taxon>Myxococcota</taxon>
        <taxon>Polyangia</taxon>
        <taxon>Nannocystales</taxon>
        <taxon>Nannocystaceae</taxon>
        <taxon>Nannocystis</taxon>
    </lineage>
</organism>
<sequence>MLRFNLSFLAVSFLLLQNACDPDTGDSDSATGSTSTSGESTTDASTTDDAPTASATTEDSTTSQEEPTTTTGDDTEGGTSGPVDPEHQSACEAFCEQAIACGGGGDETADCVLNCTSEFQEIDAECVPNHFIYLECNAKLLCDPFAPVEEACAEAFERTSSAATRPRNACKRRMKAARACAAWG</sequence>
<dbReference type="EMBL" id="JAPNKE010000002">
    <property type="protein sequence ID" value="MCY1008437.1"/>
    <property type="molecule type" value="Genomic_DNA"/>
</dbReference>
<accession>A0A9X3EQU3</accession>
<dbReference type="RefSeq" id="WP_267771068.1">
    <property type="nucleotide sequence ID" value="NZ_JAPNKE010000002.1"/>
</dbReference>
<evidence type="ECO:0000256" key="2">
    <source>
        <dbReference type="SAM" id="SignalP"/>
    </source>
</evidence>
<evidence type="ECO:0000313" key="3">
    <source>
        <dbReference type="EMBL" id="MCY1008437.1"/>
    </source>
</evidence>
<dbReference type="Proteomes" id="UP001150924">
    <property type="component" value="Unassembled WGS sequence"/>
</dbReference>
<comment type="caution">
    <text evidence="3">The sequence shown here is derived from an EMBL/GenBank/DDBJ whole genome shotgun (WGS) entry which is preliminary data.</text>
</comment>
<evidence type="ECO:0000256" key="1">
    <source>
        <dbReference type="SAM" id="MobiDB-lite"/>
    </source>
</evidence>
<feature type="region of interest" description="Disordered" evidence="1">
    <location>
        <begin position="21"/>
        <end position="85"/>
    </location>
</feature>
<gene>
    <name evidence="3" type="ORF">OV079_23345</name>
</gene>
<feature type="chain" id="PRO_5040745928" evidence="2">
    <location>
        <begin position="20"/>
        <end position="184"/>
    </location>
</feature>
<protein>
    <submittedName>
        <fullName evidence="3">Uncharacterized protein</fullName>
    </submittedName>
</protein>
<reference evidence="3" key="1">
    <citation type="submission" date="2022-11" db="EMBL/GenBank/DDBJ databases">
        <title>Minimal conservation of predation-associated metabolite biosynthetic gene clusters underscores biosynthetic potential of Myxococcota including descriptions for ten novel species: Archangium lansinium sp. nov., Myxococcus landrumus sp. nov., Nannocystis bai.</title>
        <authorList>
            <person name="Ahearne A."/>
            <person name="Stevens C."/>
            <person name="Phillips K."/>
        </authorList>
    </citation>
    <scope>NUCLEOTIDE SEQUENCE</scope>
    <source>
        <strain evidence="3">Na p29</strain>
    </source>
</reference>
<keyword evidence="2" id="KW-0732">Signal</keyword>
<feature type="signal peptide" evidence="2">
    <location>
        <begin position="1"/>
        <end position="19"/>
    </location>
</feature>
<name>A0A9X3EQU3_9BACT</name>
<proteinExistence type="predicted"/>
<evidence type="ECO:0000313" key="4">
    <source>
        <dbReference type="Proteomes" id="UP001150924"/>
    </source>
</evidence>
<feature type="compositionally biased region" description="Low complexity" evidence="1">
    <location>
        <begin position="27"/>
        <end position="72"/>
    </location>
</feature>
<dbReference type="AlphaFoldDB" id="A0A9X3EQU3"/>
<keyword evidence="4" id="KW-1185">Reference proteome</keyword>